<dbReference type="PANTHER" id="PTHR33928">
    <property type="entry name" value="POLYGALACTURONASE QRT3"/>
    <property type="match status" value="1"/>
</dbReference>
<dbReference type="InterPro" id="IPR024535">
    <property type="entry name" value="RHGA/B-epi-like_pectate_lyase"/>
</dbReference>
<dbReference type="SUPFAM" id="SSF51126">
    <property type="entry name" value="Pectin lyase-like"/>
    <property type="match status" value="2"/>
</dbReference>
<name>A0A2P5HSR5_DIAHE</name>
<evidence type="ECO:0000259" key="2">
    <source>
        <dbReference type="Pfam" id="PF12708"/>
    </source>
</evidence>
<evidence type="ECO:0000313" key="3">
    <source>
        <dbReference type="EMBL" id="POS73303.1"/>
    </source>
</evidence>
<organism evidence="3 4">
    <name type="scientific">Diaporthe helianthi</name>
    <dbReference type="NCBI Taxonomy" id="158607"/>
    <lineage>
        <taxon>Eukaryota</taxon>
        <taxon>Fungi</taxon>
        <taxon>Dikarya</taxon>
        <taxon>Ascomycota</taxon>
        <taxon>Pezizomycotina</taxon>
        <taxon>Sordariomycetes</taxon>
        <taxon>Sordariomycetidae</taxon>
        <taxon>Diaporthales</taxon>
        <taxon>Diaporthaceae</taxon>
        <taxon>Diaporthe</taxon>
    </lineage>
</organism>
<dbReference type="InterPro" id="IPR011050">
    <property type="entry name" value="Pectin_lyase_fold/virulence"/>
</dbReference>
<dbReference type="PANTHER" id="PTHR33928:SF2">
    <property type="entry name" value="PECTATE LYASE SUPERFAMILY PROTEIN DOMAIN-CONTAINING PROTEIN-RELATED"/>
    <property type="match status" value="1"/>
</dbReference>
<dbReference type="InParanoid" id="A0A2P5HSR5"/>
<proteinExistence type="predicted"/>
<comment type="caution">
    <text evidence="3">The sequence shown here is derived from an EMBL/GenBank/DDBJ whole genome shotgun (WGS) entry which is preliminary data.</text>
</comment>
<dbReference type="GO" id="GO:0004650">
    <property type="term" value="F:polygalacturonase activity"/>
    <property type="evidence" value="ECO:0007669"/>
    <property type="project" value="InterPro"/>
</dbReference>
<dbReference type="EMBL" id="MAVT02000823">
    <property type="protein sequence ID" value="POS73303.1"/>
    <property type="molecule type" value="Genomic_DNA"/>
</dbReference>
<reference evidence="3" key="1">
    <citation type="submission" date="2017-09" db="EMBL/GenBank/DDBJ databases">
        <title>Polyketide synthases of a Diaporthe helianthi virulent isolate.</title>
        <authorList>
            <person name="Baroncelli R."/>
        </authorList>
    </citation>
    <scope>NUCLEOTIDE SEQUENCE [LARGE SCALE GENOMIC DNA]</scope>
    <source>
        <strain evidence="3">7/96</strain>
    </source>
</reference>
<accession>A0A2P5HSR5</accession>
<sequence length="797" mass="86327">MRSQALVGAICLQAVAAYWMEDVEHQGISSFNSDPDGYQVFRNVKDFGAKGDGVTDDTAAINEAITSGNRCGFDGTCWGGSTTTPATVYFPNGTYLITASLLDYYYTQLIGDPTAMPVIKGAANFTTSQGMSLIESNRYGPDGLSYKPVNVFFRQIRNLILDTTGMPPNTSAVAIHWPSSQATTIQNVVFRLSEVPGNKHTGLFMEEGSGGFLGDLVFYGGQYGAQLGNQQYTTQNLTFYNAQTAISQFWNWFWVYKGITVVNCEVGINISASTVGSAVILDSTFTNTTVAVATNRSSTEPGEMPGQGSLVFDNVEFSDVDTMVSGLPDLEVSSGTSSIVGGKILGNVYTPNGPDFVYDGPNDWFIRPAALQSRDKLDYYRHMKPYYEDLTASQVLSARSAGAKGDGVTDDTAALNRLFQSASEAFSTGAIAFVDAGYYKVTDTIYIPPNVRIVGEALSSVIMASGPKFSDISNPLPVVQVGKPGESGYLEWSDMFVSTQGGTAGAIAIEYNLAGCADCREPSSSGMWDVHIRIGGHAGSQLQKEDCPTFPNGTNVILDKCIAAYMGMHITKQASNLYMENTWNWVADHDLEDINVTRVSVYGGRGLLIESEAGRIWNVASGSEHWILYQYQLKNTQKVWMGQIQSETPYYQPNPPAPLPFTEVNQELSDPDFATDCAALKSNGGLISGANVTAPCGMAWGLRIIDSSSVVVYGAGHYSFFNNYDTTCSDGPFQSFKKCQSRIVWIEDTTGTSNNIAIYDLQTIGSLSMLTHNGSDVALWKDNWNVFGESLALFKES</sequence>
<dbReference type="InterPro" id="IPR012334">
    <property type="entry name" value="Pectin_lyas_fold"/>
</dbReference>
<feature type="signal peptide" evidence="1">
    <location>
        <begin position="1"/>
        <end position="17"/>
    </location>
</feature>
<evidence type="ECO:0000256" key="1">
    <source>
        <dbReference type="SAM" id="SignalP"/>
    </source>
</evidence>
<keyword evidence="1" id="KW-0732">Signal</keyword>
<dbReference type="STRING" id="158607.A0A2P5HSR5"/>
<dbReference type="AlphaFoldDB" id="A0A2P5HSR5"/>
<keyword evidence="4" id="KW-1185">Reference proteome</keyword>
<feature type="domain" description="Rhamnogalacturonase A/B/Epimerase-like pectate lyase" evidence="2">
    <location>
        <begin position="397"/>
        <end position="463"/>
    </location>
</feature>
<dbReference type="CDD" id="cd23668">
    <property type="entry name" value="GH55_beta13glucanase-like"/>
    <property type="match status" value="1"/>
</dbReference>
<evidence type="ECO:0000313" key="4">
    <source>
        <dbReference type="Proteomes" id="UP000094444"/>
    </source>
</evidence>
<dbReference type="Gene3D" id="2.160.20.10">
    <property type="entry name" value="Single-stranded right-handed beta-helix, Pectin lyase-like"/>
    <property type="match status" value="2"/>
</dbReference>
<dbReference type="InterPro" id="IPR039279">
    <property type="entry name" value="QRT3-like"/>
</dbReference>
<dbReference type="Proteomes" id="UP000094444">
    <property type="component" value="Unassembled WGS sequence"/>
</dbReference>
<feature type="domain" description="Rhamnogalacturonase A/B/Epimerase-like pectate lyase" evidence="2">
    <location>
        <begin position="41"/>
        <end position="269"/>
    </location>
</feature>
<protein>
    <submittedName>
        <fullName evidence="3">Exo-beta-1,3-glucanase</fullName>
    </submittedName>
</protein>
<dbReference type="OrthoDB" id="1046782at2759"/>
<feature type="chain" id="PRO_5015158987" evidence="1">
    <location>
        <begin position="18"/>
        <end position="797"/>
    </location>
</feature>
<gene>
    <name evidence="3" type="ORF">DHEL01_v208299</name>
</gene>
<dbReference type="Pfam" id="PF12708">
    <property type="entry name" value="Pect-lyase_RHGA_epim"/>
    <property type="match status" value="2"/>
</dbReference>